<evidence type="ECO:0000256" key="2">
    <source>
        <dbReference type="ARBA" id="ARBA00006856"/>
    </source>
</evidence>
<organism evidence="6 7">
    <name type="scientific">Penicillium egyptiacum</name>
    <dbReference type="NCBI Taxonomy" id="1303716"/>
    <lineage>
        <taxon>Eukaryota</taxon>
        <taxon>Fungi</taxon>
        <taxon>Dikarya</taxon>
        <taxon>Ascomycota</taxon>
        <taxon>Pezizomycotina</taxon>
        <taxon>Eurotiomycetes</taxon>
        <taxon>Eurotiomycetidae</taxon>
        <taxon>Eurotiales</taxon>
        <taxon>Aspergillaceae</taxon>
        <taxon>Penicillium</taxon>
    </lineage>
</organism>
<feature type="compositionally biased region" description="Acidic residues" evidence="4">
    <location>
        <begin position="270"/>
        <end position="281"/>
    </location>
</feature>
<dbReference type="GO" id="GO:0005730">
    <property type="term" value="C:nucleolus"/>
    <property type="evidence" value="ECO:0007669"/>
    <property type="project" value="UniProtKB-SubCell"/>
</dbReference>
<dbReference type="GO" id="GO:0003723">
    <property type="term" value="F:RNA binding"/>
    <property type="evidence" value="ECO:0007669"/>
    <property type="project" value="InterPro"/>
</dbReference>
<dbReference type="Pfam" id="PF02854">
    <property type="entry name" value="MIF4G"/>
    <property type="match status" value="1"/>
</dbReference>
<comment type="caution">
    <text evidence="6">The sequence shown here is derived from an EMBL/GenBank/DDBJ whole genome shotgun (WGS) entry which is preliminary data.</text>
</comment>
<feature type="compositionally biased region" description="Basic and acidic residues" evidence="4">
    <location>
        <begin position="16"/>
        <end position="30"/>
    </location>
</feature>
<dbReference type="InterPro" id="IPR016024">
    <property type="entry name" value="ARM-type_fold"/>
</dbReference>
<sequence>MPKMPRPRHNTTALPRDLRSELGIRDVYGDKKRRLNGPASRKERRQNERTQKKSRHAAPPKKKTSERSKQQQNQQKPKPQAQDGSDEEIGHDDLDLDSDDMDLDEPSVPQTKSKSTKEAAKEPKSILKKAAVQEDSDSESEPESGFGSEIDLDEDEGEDEDEDEDDESDDDAYEDEPKETEAHIPGSVKAKLAQDDAEIAALEKKLGLKKGGKLPKAFEEDGLDDLLGDLAGGGDGSEDESKKRKREADDWLRNKRLKAKSLQAQQIEKDDSETDSAEDLDLDGKFFGGDDSDEAAEGSDFDGFDEEESKEPKKKENPYIAPVTKPEPTAQKYIPPSLRARSDPESESLTRLKRQAQGHLNKLSEANMLSIVAEFEKLYRDYPRQHVTSTLVSLLMGLICERAALQDTFLILHAGFIAALYKLMGMDVGAEIIQTVVETLDADGDERGKFQGKEATNLVSLLSQLYNFHVIGSSLMFDYVRLYVQEITESNTELLLKVIRNSGPQLRLDDPSALKDIVLLIQPAVAKAGEDSLSVRTKFMIDLITDLKNNRSKASAAAGAGITTEHITKMRKILGSLNSSRVIRASEPINISRDDIHNSSKKGKWWLVGASWKEDPLVTAQREMADVQVTQPKVRDDESDGEPDFGALARAHRMNTDVRRSIFVAIMSANDFQDAHVRLMKLRLKRAQEFEIPRVLLHCAMEEDAHNPYYSLIARRICGDQGRRMKMSFMFALWNVFKKMGERGDIDEDDDTNFDQNDEENGVSMKSVVNLAKMFSTLVVDGSLTLSILKNLNFAYLQPKTKTFVEVLIISIIQQSQKSKKKKFKSSMPDEPEKNEGPLMQIFLRVKETPHIAKGLIYFVRKVVAKSDIVSSEELKLVRWGCNVAADGLKAVAE</sequence>
<accession>A0A9W4P9H8</accession>
<feature type="compositionally biased region" description="Acidic residues" evidence="4">
    <location>
        <begin position="150"/>
        <end position="178"/>
    </location>
</feature>
<dbReference type="Proteomes" id="UP001154252">
    <property type="component" value="Unassembled WGS sequence"/>
</dbReference>
<dbReference type="PANTHER" id="PTHR18034:SF4">
    <property type="entry name" value="NUCLEOLAR MIF4G DOMAIN-CONTAINING PROTEIN 1"/>
    <property type="match status" value="1"/>
</dbReference>
<comment type="subcellular location">
    <subcellularLocation>
        <location evidence="1">Nucleus</location>
        <location evidence="1">Nucleolus</location>
    </subcellularLocation>
</comment>
<evidence type="ECO:0000313" key="7">
    <source>
        <dbReference type="Proteomes" id="UP001154252"/>
    </source>
</evidence>
<dbReference type="FunFam" id="1.25.40.180:FF:000050">
    <property type="entry name" value="Nuclear protein (Sgd1), putative"/>
    <property type="match status" value="1"/>
</dbReference>
<dbReference type="PROSITE" id="PS51366">
    <property type="entry name" value="MI"/>
    <property type="match status" value="1"/>
</dbReference>
<feature type="region of interest" description="Disordered" evidence="4">
    <location>
        <begin position="1"/>
        <end position="191"/>
    </location>
</feature>
<feature type="compositionally biased region" description="Acidic residues" evidence="4">
    <location>
        <begin position="290"/>
        <end position="309"/>
    </location>
</feature>
<dbReference type="GO" id="GO:0042274">
    <property type="term" value="P:ribosomal small subunit biogenesis"/>
    <property type="evidence" value="ECO:0007669"/>
    <property type="project" value="TreeGrafter"/>
</dbReference>
<feature type="compositionally biased region" description="Basic and acidic residues" evidence="4">
    <location>
        <begin position="115"/>
        <end position="125"/>
    </location>
</feature>
<dbReference type="SMART" id="SM00544">
    <property type="entry name" value="MA3"/>
    <property type="match status" value="1"/>
</dbReference>
<evidence type="ECO:0000256" key="1">
    <source>
        <dbReference type="ARBA" id="ARBA00004604"/>
    </source>
</evidence>
<dbReference type="PANTHER" id="PTHR18034">
    <property type="entry name" value="CELL CYCLE CONTROL PROTEIN CWF22-RELATED"/>
    <property type="match status" value="1"/>
</dbReference>
<reference evidence="6" key="1">
    <citation type="submission" date="2021-07" db="EMBL/GenBank/DDBJ databases">
        <authorList>
            <person name="Branca A.L. A."/>
        </authorList>
    </citation>
    <scope>NUCLEOTIDE SEQUENCE</scope>
</reference>
<feature type="compositionally biased region" description="Basic residues" evidence="4">
    <location>
        <begin position="52"/>
        <end position="62"/>
    </location>
</feature>
<dbReference type="EMBL" id="CAJVRC010000905">
    <property type="protein sequence ID" value="CAG8910019.1"/>
    <property type="molecule type" value="Genomic_DNA"/>
</dbReference>
<feature type="compositionally biased region" description="Low complexity" evidence="4">
    <location>
        <begin position="70"/>
        <end position="82"/>
    </location>
</feature>
<evidence type="ECO:0000259" key="5">
    <source>
        <dbReference type="PROSITE" id="PS51366"/>
    </source>
</evidence>
<protein>
    <recommendedName>
        <fullName evidence="5">MI domain-containing protein</fullName>
    </recommendedName>
</protein>
<name>A0A9W4P9H8_9EURO</name>
<evidence type="ECO:0000313" key="6">
    <source>
        <dbReference type="EMBL" id="CAG8910019.1"/>
    </source>
</evidence>
<dbReference type="AlphaFoldDB" id="A0A9W4P9H8"/>
<comment type="similarity">
    <text evidence="2">Belongs to the CWC22 family.</text>
</comment>
<feature type="compositionally biased region" description="Acidic residues" evidence="4">
    <location>
        <begin position="84"/>
        <end position="105"/>
    </location>
</feature>
<dbReference type="Gene3D" id="1.25.40.180">
    <property type="match status" value="1"/>
</dbReference>
<dbReference type="SUPFAM" id="SSF48371">
    <property type="entry name" value="ARM repeat"/>
    <property type="match status" value="1"/>
</dbReference>
<feature type="domain" description="MI" evidence="5">
    <location>
        <begin position="657"/>
        <end position="794"/>
    </location>
</feature>
<dbReference type="SMART" id="SM00543">
    <property type="entry name" value="MIF4G"/>
    <property type="match status" value="1"/>
</dbReference>
<keyword evidence="7" id="KW-1185">Reference proteome</keyword>
<keyword evidence="3" id="KW-0539">Nucleus</keyword>
<gene>
    <name evidence="6" type="ORF">PEGY_LOCUS10820</name>
</gene>
<dbReference type="InterPro" id="IPR003891">
    <property type="entry name" value="Initiation_fac_eIF4g_MI"/>
</dbReference>
<evidence type="ECO:0000256" key="3">
    <source>
        <dbReference type="ARBA" id="ARBA00023242"/>
    </source>
</evidence>
<proteinExistence type="inferred from homology"/>
<dbReference type="Pfam" id="PF02847">
    <property type="entry name" value="MA3"/>
    <property type="match status" value="1"/>
</dbReference>
<evidence type="ECO:0000256" key="4">
    <source>
        <dbReference type="SAM" id="MobiDB-lite"/>
    </source>
</evidence>
<feature type="region of interest" description="Disordered" evidence="4">
    <location>
        <begin position="224"/>
        <end position="347"/>
    </location>
</feature>
<dbReference type="InterPro" id="IPR050781">
    <property type="entry name" value="CWC22_splicing_factor"/>
</dbReference>
<dbReference type="InterPro" id="IPR003890">
    <property type="entry name" value="MIF4G-like_typ-3"/>
</dbReference>
<feature type="compositionally biased region" description="Basic and acidic residues" evidence="4">
    <location>
        <begin position="239"/>
        <end position="253"/>
    </location>
</feature>
<dbReference type="OrthoDB" id="361797at2759"/>